<feature type="chain" id="PRO_5030038313" evidence="2">
    <location>
        <begin position="24"/>
        <end position="207"/>
    </location>
</feature>
<sequence>MTRRTLAALLVGTAIALPCNALAGTQVEEQLSTSVRAGLSASLSDKTTPAPIFPSVAAKTAWLTDKATLLAKRMPAVQDRIAFLNTVYYEAMRAGLDPELVLAVIQTESAFRKYAVSTAGARGYMQVMPFWVHDDIGSPTDDLFHLRTNLRYGCTILRHYLDTERGNLFLALGRYNGSRGQAAYPNLVLASWAQWRSMPSPYHLTMK</sequence>
<dbReference type="RefSeq" id="WP_002805358.1">
    <property type="nucleotide sequence ID" value="NZ_CP016831.1"/>
</dbReference>
<dbReference type="OrthoDB" id="9815002at2"/>
<keyword evidence="6" id="KW-1185">Reference proteome</keyword>
<geneLocation type="plasmid" evidence="6">
    <name>ppd885-29</name>
</geneLocation>
<dbReference type="PANTHER" id="PTHR37423:SF2">
    <property type="entry name" value="MEMBRANE-BOUND LYTIC MUREIN TRANSGLYCOSYLASE C"/>
    <property type="match status" value="1"/>
</dbReference>
<evidence type="ECO:0000256" key="2">
    <source>
        <dbReference type="SAM" id="SignalP"/>
    </source>
</evidence>
<dbReference type="Pfam" id="PF01464">
    <property type="entry name" value="SLT"/>
    <property type="match status" value="1"/>
</dbReference>
<dbReference type="Proteomes" id="UP000195877">
    <property type="component" value="Plasmid pPD885-29"/>
</dbReference>
<gene>
    <name evidence="5" type="ORF">PD5205_04022</name>
    <name evidence="4" type="ORF">PD885_04020</name>
</gene>
<proteinExistence type="inferred from homology"/>
<evidence type="ECO:0000256" key="1">
    <source>
        <dbReference type="ARBA" id="ARBA00007734"/>
    </source>
</evidence>
<keyword evidence="4" id="KW-0614">Plasmid</keyword>
<feature type="domain" description="Transglycosylase SLT" evidence="3">
    <location>
        <begin position="91"/>
        <end position="181"/>
    </location>
</feature>
<dbReference type="Proteomes" id="UP000195953">
    <property type="component" value="Plasmid pPD5205-30"/>
</dbReference>
<dbReference type="Gene3D" id="1.10.530.10">
    <property type="match status" value="1"/>
</dbReference>
<geneLocation type="plasmid" evidence="4">
    <name>pPD885-29</name>
</geneLocation>
<evidence type="ECO:0000313" key="6">
    <source>
        <dbReference type="Proteomes" id="UP000195877"/>
    </source>
</evidence>
<dbReference type="InterPro" id="IPR023346">
    <property type="entry name" value="Lysozyme-like_dom_sf"/>
</dbReference>
<comment type="similarity">
    <text evidence="1">Belongs to the transglycosylase Slt family.</text>
</comment>
<dbReference type="eggNOG" id="COG0741">
    <property type="taxonomic scope" value="Bacteria"/>
</dbReference>
<dbReference type="PANTHER" id="PTHR37423">
    <property type="entry name" value="SOLUBLE LYTIC MUREIN TRANSGLYCOSYLASE-RELATED"/>
    <property type="match status" value="1"/>
</dbReference>
<organism evidence="5 7">
    <name type="scientific">Xanthomonas fragariae</name>
    <dbReference type="NCBI Taxonomy" id="48664"/>
    <lineage>
        <taxon>Bacteria</taxon>
        <taxon>Pseudomonadati</taxon>
        <taxon>Pseudomonadota</taxon>
        <taxon>Gammaproteobacteria</taxon>
        <taxon>Lysobacterales</taxon>
        <taxon>Lysobacteraceae</taxon>
        <taxon>Xanthomonas</taxon>
    </lineage>
</organism>
<dbReference type="SUPFAM" id="SSF53955">
    <property type="entry name" value="Lysozyme-like"/>
    <property type="match status" value="1"/>
</dbReference>
<dbReference type="KEGG" id="xfr:BER92_19345"/>
<dbReference type="InterPro" id="IPR008258">
    <property type="entry name" value="Transglycosylase_SLT_dom_1"/>
</dbReference>
<reference evidence="4 6" key="1">
    <citation type="submission" date="2017-05" db="EMBL/GenBank/DDBJ databases">
        <authorList>
            <person name="Blom J."/>
        </authorList>
    </citation>
    <scope>NUCLEOTIDE SEQUENCE [LARGE SCALE GENOMIC DNA]</scope>
    <source>
        <strain evidence="4">PD885</strain>
        <plasmid evidence="6">ppd885-29</plasmid>
        <plasmid evidence="4">pPD885-29</plasmid>
    </source>
</reference>
<keyword evidence="2" id="KW-0732">Signal</keyword>
<name>A0A1Y6HRA0_9XANT</name>
<evidence type="ECO:0000313" key="7">
    <source>
        <dbReference type="Proteomes" id="UP000195953"/>
    </source>
</evidence>
<protein>
    <submittedName>
        <fullName evidence="4">Murein transglycosylase C</fullName>
    </submittedName>
    <submittedName>
        <fullName evidence="5">Putative lytic transglycosylase protein</fullName>
    </submittedName>
</protein>
<dbReference type="EMBL" id="LT853883">
    <property type="protein sequence ID" value="SMR01262.1"/>
    <property type="molecule type" value="Genomic_DNA"/>
</dbReference>
<reference evidence="5 7" key="2">
    <citation type="submission" date="2017-05" db="EMBL/GenBank/DDBJ databases">
        <authorList>
            <person name="Song R."/>
            <person name="Chenine A.L."/>
            <person name="Ruprecht R.M."/>
        </authorList>
    </citation>
    <scope>NUCLEOTIDE SEQUENCE [LARGE SCALE GENOMIC DNA]</scope>
    <source>
        <strain evidence="5">PD5205</strain>
        <plasmid evidence="7">ppd5205-30</plasmid>
    </source>
</reference>
<accession>A0A1Y6HRA0</accession>
<evidence type="ECO:0000259" key="3">
    <source>
        <dbReference type="Pfam" id="PF01464"/>
    </source>
</evidence>
<evidence type="ECO:0000313" key="5">
    <source>
        <dbReference type="EMBL" id="SMR06024.1"/>
    </source>
</evidence>
<dbReference type="AlphaFoldDB" id="A0A1Y6HRA0"/>
<dbReference type="GeneID" id="61896251"/>
<evidence type="ECO:0000313" key="4">
    <source>
        <dbReference type="EMBL" id="SMR01262.1"/>
    </source>
</evidence>
<dbReference type="EMBL" id="LT853886">
    <property type="protein sequence ID" value="SMR06024.1"/>
    <property type="molecule type" value="Genomic_DNA"/>
</dbReference>
<geneLocation type="plasmid" evidence="7">
    <name>ppd5205-30</name>
</geneLocation>
<feature type="signal peptide" evidence="2">
    <location>
        <begin position="1"/>
        <end position="23"/>
    </location>
</feature>